<feature type="domain" description="EF-hand" evidence="1">
    <location>
        <begin position="93"/>
        <end position="128"/>
    </location>
</feature>
<dbReference type="PROSITE" id="PS50222">
    <property type="entry name" value="EF_HAND_2"/>
    <property type="match status" value="2"/>
</dbReference>
<keyword evidence="3" id="KW-1185">Reference proteome</keyword>
<dbReference type="EMBL" id="BSTX01000002">
    <property type="protein sequence ID" value="GLZ78485.1"/>
    <property type="molecule type" value="Genomic_DNA"/>
</dbReference>
<dbReference type="Proteomes" id="UP001165079">
    <property type="component" value="Unassembled WGS sequence"/>
</dbReference>
<dbReference type="SMART" id="SM00054">
    <property type="entry name" value="EFh"/>
    <property type="match status" value="3"/>
</dbReference>
<sequence length="173" mass="18512">MTDAIAQRLRARFELLDVDGDGRLRHDDFTAAADRVAARLGLTADDPKTRTLHQAMNRFWAGLREHADADGDGTVTLAEYAAVAGDPAGFDAHVADYARAMVGVCDRDNDGVIGRQEFLDGLNALGFAPDGAALLHESLAEPDGSVPAEAWVRSIRAYYLDPADASPNLLLHG</sequence>
<name>A0A9W6WB91_9ACTN</name>
<dbReference type="RefSeq" id="WP_285663637.1">
    <property type="nucleotide sequence ID" value="NZ_BSTX01000002.1"/>
</dbReference>
<evidence type="ECO:0000313" key="3">
    <source>
        <dbReference type="Proteomes" id="UP001165079"/>
    </source>
</evidence>
<dbReference type="InterPro" id="IPR011992">
    <property type="entry name" value="EF-hand-dom_pair"/>
</dbReference>
<dbReference type="PROSITE" id="PS00018">
    <property type="entry name" value="EF_HAND_1"/>
    <property type="match status" value="2"/>
</dbReference>
<proteinExistence type="predicted"/>
<evidence type="ECO:0000259" key="1">
    <source>
        <dbReference type="PROSITE" id="PS50222"/>
    </source>
</evidence>
<feature type="domain" description="EF-hand" evidence="1">
    <location>
        <begin position="4"/>
        <end position="39"/>
    </location>
</feature>
<accession>A0A9W6WB91</accession>
<dbReference type="InterPro" id="IPR002048">
    <property type="entry name" value="EF_hand_dom"/>
</dbReference>
<dbReference type="Pfam" id="PF13833">
    <property type="entry name" value="EF-hand_8"/>
    <property type="match status" value="1"/>
</dbReference>
<comment type="caution">
    <text evidence="2">The sequence shown here is derived from an EMBL/GenBank/DDBJ whole genome shotgun (WGS) entry which is preliminary data.</text>
</comment>
<dbReference type="InterPro" id="IPR018247">
    <property type="entry name" value="EF_Hand_1_Ca_BS"/>
</dbReference>
<evidence type="ECO:0000313" key="2">
    <source>
        <dbReference type="EMBL" id="GLZ78485.1"/>
    </source>
</evidence>
<dbReference type="GO" id="GO:0005509">
    <property type="term" value="F:calcium ion binding"/>
    <property type="evidence" value="ECO:0007669"/>
    <property type="project" value="InterPro"/>
</dbReference>
<dbReference type="Gene3D" id="1.10.238.10">
    <property type="entry name" value="EF-hand"/>
    <property type="match status" value="1"/>
</dbReference>
<dbReference type="AlphaFoldDB" id="A0A9W6WB91"/>
<gene>
    <name evidence="2" type="ORF">Afil01_32920</name>
</gene>
<protein>
    <recommendedName>
        <fullName evidence="1">EF-hand domain-containing protein</fullName>
    </recommendedName>
</protein>
<dbReference type="Pfam" id="PF13499">
    <property type="entry name" value="EF-hand_7"/>
    <property type="match status" value="1"/>
</dbReference>
<organism evidence="2 3">
    <name type="scientific">Actinorhabdospora filicis</name>
    <dbReference type="NCBI Taxonomy" id="1785913"/>
    <lineage>
        <taxon>Bacteria</taxon>
        <taxon>Bacillati</taxon>
        <taxon>Actinomycetota</taxon>
        <taxon>Actinomycetes</taxon>
        <taxon>Micromonosporales</taxon>
        <taxon>Micromonosporaceae</taxon>
        <taxon>Actinorhabdospora</taxon>
    </lineage>
</organism>
<reference evidence="2" key="1">
    <citation type="submission" date="2023-03" db="EMBL/GenBank/DDBJ databases">
        <title>Actinorhabdospora filicis NBRC 111898.</title>
        <authorList>
            <person name="Ichikawa N."/>
            <person name="Sato H."/>
            <person name="Tonouchi N."/>
        </authorList>
    </citation>
    <scope>NUCLEOTIDE SEQUENCE</scope>
    <source>
        <strain evidence="2">NBRC 111898</strain>
    </source>
</reference>
<dbReference type="SUPFAM" id="SSF47473">
    <property type="entry name" value="EF-hand"/>
    <property type="match status" value="1"/>
</dbReference>